<organism evidence="3 4">
    <name type="scientific">Streptomyces cyaneogriseus subsp. noncyanogenus</name>
    <dbReference type="NCBI Taxonomy" id="477245"/>
    <lineage>
        <taxon>Bacteria</taxon>
        <taxon>Bacillati</taxon>
        <taxon>Actinomycetota</taxon>
        <taxon>Actinomycetes</taxon>
        <taxon>Kitasatosporales</taxon>
        <taxon>Streptomycetaceae</taxon>
        <taxon>Streptomyces</taxon>
    </lineage>
</organism>
<dbReference type="STRING" id="477245.TU94_26210"/>
<name>A0A0C5G398_9ACTN</name>
<reference evidence="3 4" key="1">
    <citation type="submission" date="2015-02" db="EMBL/GenBank/DDBJ databases">
        <title>Genome sequence of thermotolerant Streptomyces cyaneogriseus subsp. Noncyanogenus NMWT1, the producer of nematocidal antibiotics nemadectin.</title>
        <authorList>
            <person name="Wang H."/>
            <person name="Li C."/>
            <person name="Xiang W."/>
            <person name="Wang X."/>
        </authorList>
    </citation>
    <scope>NUCLEOTIDE SEQUENCE [LARGE SCALE GENOMIC DNA]</scope>
    <source>
        <strain evidence="3 4">NMWT 1</strain>
    </source>
</reference>
<feature type="region of interest" description="Disordered" evidence="1">
    <location>
        <begin position="185"/>
        <end position="225"/>
    </location>
</feature>
<accession>A0A0C5G398</accession>
<keyword evidence="2" id="KW-0732">Signal</keyword>
<evidence type="ECO:0000313" key="4">
    <source>
        <dbReference type="Proteomes" id="UP000032234"/>
    </source>
</evidence>
<dbReference type="Proteomes" id="UP000032234">
    <property type="component" value="Chromosome"/>
</dbReference>
<dbReference type="AlphaFoldDB" id="A0A0C5G398"/>
<dbReference type="EMBL" id="CP010849">
    <property type="protein sequence ID" value="AJP04438.1"/>
    <property type="molecule type" value="Genomic_DNA"/>
</dbReference>
<evidence type="ECO:0000256" key="1">
    <source>
        <dbReference type="SAM" id="MobiDB-lite"/>
    </source>
</evidence>
<dbReference type="KEGG" id="scw:TU94_26210"/>
<protein>
    <submittedName>
        <fullName evidence="3">Membrane protein</fullName>
    </submittedName>
</protein>
<gene>
    <name evidence="3" type="ORF">TU94_26210</name>
</gene>
<sequence length="225" mass="22545">MMRSTRLLPSLLLPALVLLAACGTEKPGSGPAAGQPGGSAGPAASASPAGRGELDARARALGMAPELVYVTEAPGYALARQSVGVLGDDGFSATYVARATGAQLRLSVERGSIDAGNCPERPVGDLTGEPAVCARDGGLWYRTGAGWHEYALPGDGHVVRVSGEADAVPRDVLRAAARAAHRPDAAEAAALLPPADPAATEPPVERGDLPSFGDGAPRNDVGAGG</sequence>
<feature type="signal peptide" evidence="2">
    <location>
        <begin position="1"/>
        <end position="20"/>
    </location>
</feature>
<keyword evidence="4" id="KW-1185">Reference proteome</keyword>
<proteinExistence type="predicted"/>
<evidence type="ECO:0000256" key="2">
    <source>
        <dbReference type="SAM" id="SignalP"/>
    </source>
</evidence>
<dbReference type="PROSITE" id="PS51257">
    <property type="entry name" value="PROKAR_LIPOPROTEIN"/>
    <property type="match status" value="1"/>
</dbReference>
<dbReference type="RefSeq" id="WP_044385151.1">
    <property type="nucleotide sequence ID" value="NZ_CP010849.1"/>
</dbReference>
<evidence type="ECO:0000313" key="3">
    <source>
        <dbReference type="EMBL" id="AJP04438.1"/>
    </source>
</evidence>
<dbReference type="PATRIC" id="fig|477245.3.peg.5546"/>
<feature type="region of interest" description="Disordered" evidence="1">
    <location>
        <begin position="27"/>
        <end position="51"/>
    </location>
</feature>
<feature type="compositionally biased region" description="Low complexity" evidence="1">
    <location>
        <begin position="186"/>
        <end position="202"/>
    </location>
</feature>
<dbReference type="OrthoDB" id="4828536at2"/>
<feature type="chain" id="PRO_5002177651" evidence="2">
    <location>
        <begin position="21"/>
        <end position="225"/>
    </location>
</feature>
<feature type="compositionally biased region" description="Low complexity" evidence="1">
    <location>
        <begin position="41"/>
        <end position="50"/>
    </location>
</feature>
<dbReference type="HOGENOM" id="CLU_1260830_0_0_11"/>